<organism evidence="1">
    <name type="scientific">Arundo donax</name>
    <name type="common">Giant reed</name>
    <name type="synonym">Donax arundinaceus</name>
    <dbReference type="NCBI Taxonomy" id="35708"/>
    <lineage>
        <taxon>Eukaryota</taxon>
        <taxon>Viridiplantae</taxon>
        <taxon>Streptophyta</taxon>
        <taxon>Embryophyta</taxon>
        <taxon>Tracheophyta</taxon>
        <taxon>Spermatophyta</taxon>
        <taxon>Magnoliopsida</taxon>
        <taxon>Liliopsida</taxon>
        <taxon>Poales</taxon>
        <taxon>Poaceae</taxon>
        <taxon>PACMAD clade</taxon>
        <taxon>Arundinoideae</taxon>
        <taxon>Arundineae</taxon>
        <taxon>Arundo</taxon>
    </lineage>
</organism>
<sequence length="36" mass="3897">MALVTIVVGSVISLGSVPSQIQNSCLVYRPRIKPNR</sequence>
<proteinExistence type="predicted"/>
<reference evidence="1" key="1">
    <citation type="submission" date="2014-09" db="EMBL/GenBank/DDBJ databases">
        <authorList>
            <person name="Magalhaes I.L.F."/>
            <person name="Oliveira U."/>
            <person name="Santos F.R."/>
            <person name="Vidigal T.H.D.A."/>
            <person name="Brescovit A.D."/>
            <person name="Santos A.J."/>
        </authorList>
    </citation>
    <scope>NUCLEOTIDE SEQUENCE</scope>
    <source>
        <tissue evidence="1">Shoot tissue taken approximately 20 cm above the soil surface</tissue>
    </source>
</reference>
<protein>
    <submittedName>
        <fullName evidence="1">Uncharacterized protein</fullName>
    </submittedName>
</protein>
<dbReference type="EMBL" id="GBRH01187630">
    <property type="protein sequence ID" value="JAE10266.1"/>
    <property type="molecule type" value="Transcribed_RNA"/>
</dbReference>
<dbReference type="AlphaFoldDB" id="A0A0A9FJG6"/>
<accession>A0A0A9FJG6</accession>
<name>A0A0A9FJG6_ARUDO</name>
<reference evidence="1" key="2">
    <citation type="journal article" date="2015" name="Data Brief">
        <title>Shoot transcriptome of the giant reed, Arundo donax.</title>
        <authorList>
            <person name="Barrero R.A."/>
            <person name="Guerrero F.D."/>
            <person name="Moolhuijzen P."/>
            <person name="Goolsby J.A."/>
            <person name="Tidwell J."/>
            <person name="Bellgard S.E."/>
            <person name="Bellgard M.I."/>
        </authorList>
    </citation>
    <scope>NUCLEOTIDE SEQUENCE</scope>
    <source>
        <tissue evidence="1">Shoot tissue taken approximately 20 cm above the soil surface</tissue>
    </source>
</reference>
<evidence type="ECO:0000313" key="1">
    <source>
        <dbReference type="EMBL" id="JAE10266.1"/>
    </source>
</evidence>